<evidence type="ECO:0000256" key="3">
    <source>
        <dbReference type="ARBA" id="ARBA00018111"/>
    </source>
</evidence>
<dbReference type="Pfam" id="PF21982">
    <property type="entry name" value="RecX_HTH1"/>
    <property type="match status" value="1"/>
</dbReference>
<protein>
    <recommendedName>
        <fullName evidence="3 5">Regulatory protein RecX</fullName>
    </recommendedName>
</protein>
<feature type="domain" description="RecX second three-helical" evidence="6">
    <location>
        <begin position="52"/>
        <end position="91"/>
    </location>
</feature>
<dbReference type="Gene3D" id="1.10.10.10">
    <property type="entry name" value="Winged helix-like DNA-binding domain superfamily/Winged helix DNA-binding domain"/>
    <property type="match status" value="3"/>
</dbReference>
<dbReference type="AlphaFoldDB" id="A0A094JJK3"/>
<dbReference type="HAMAP" id="MF_01114">
    <property type="entry name" value="RecX"/>
    <property type="match status" value="1"/>
</dbReference>
<dbReference type="GO" id="GO:0006282">
    <property type="term" value="P:regulation of DNA repair"/>
    <property type="evidence" value="ECO:0007669"/>
    <property type="project" value="UniProtKB-UniRule"/>
</dbReference>
<dbReference type="InterPro" id="IPR053926">
    <property type="entry name" value="RecX_HTH_1st"/>
</dbReference>
<dbReference type="InterPro" id="IPR003783">
    <property type="entry name" value="Regulatory_RecX"/>
</dbReference>
<keyword evidence="9" id="KW-1185">Reference proteome</keyword>
<comment type="function">
    <text evidence="5">Modulates RecA activity.</text>
</comment>
<dbReference type="EMBL" id="JPEO01000003">
    <property type="protein sequence ID" value="KFZ38229.1"/>
    <property type="molecule type" value="Genomic_DNA"/>
</dbReference>
<accession>A0A094JJK3</accession>
<dbReference type="Pfam" id="PF02631">
    <property type="entry name" value="RecX_HTH2"/>
    <property type="match status" value="1"/>
</dbReference>
<sequence>MSEPSAKSVVVSLLARCDKSCSALRQQLLDKEFAEAEVDEAIEWAQTLGYLDDKRLAEAILRSQLNRLHGPAKIEQTMQQKGIAKSLATEVIAAAEVDWFTLAEQRAQKKFSSLAFSRHDYPLLQKQKAKVIRHLLGQGFSFEQAGFALEACMVDE</sequence>
<dbReference type="InterPro" id="IPR053924">
    <property type="entry name" value="RecX_HTH_2nd"/>
</dbReference>
<evidence type="ECO:0000313" key="9">
    <source>
        <dbReference type="Proteomes" id="UP000029264"/>
    </source>
</evidence>
<dbReference type="RefSeq" id="WP_037441095.1">
    <property type="nucleotide sequence ID" value="NZ_JPEO01000003.1"/>
</dbReference>
<comment type="subcellular location">
    <subcellularLocation>
        <location evidence="1 5">Cytoplasm</location>
    </subcellularLocation>
</comment>
<proteinExistence type="inferred from homology"/>
<evidence type="ECO:0000313" key="8">
    <source>
        <dbReference type="EMBL" id="KFZ38229.1"/>
    </source>
</evidence>
<gene>
    <name evidence="5" type="primary">recX</name>
    <name evidence="8" type="ORF">HR45_06990</name>
</gene>
<dbReference type="GO" id="GO:0005737">
    <property type="term" value="C:cytoplasm"/>
    <property type="evidence" value="ECO:0007669"/>
    <property type="project" value="UniProtKB-SubCell"/>
</dbReference>
<evidence type="ECO:0000259" key="7">
    <source>
        <dbReference type="Pfam" id="PF21982"/>
    </source>
</evidence>
<dbReference type="eggNOG" id="COG2137">
    <property type="taxonomic scope" value="Bacteria"/>
</dbReference>
<dbReference type="PANTHER" id="PTHR33602:SF1">
    <property type="entry name" value="REGULATORY PROTEIN RECX FAMILY PROTEIN"/>
    <property type="match status" value="1"/>
</dbReference>
<feature type="domain" description="RecX first three-helical" evidence="7">
    <location>
        <begin position="6"/>
        <end position="43"/>
    </location>
</feature>
<dbReference type="PANTHER" id="PTHR33602">
    <property type="entry name" value="REGULATORY PROTEIN RECX FAMILY PROTEIN"/>
    <property type="match status" value="1"/>
</dbReference>
<organism evidence="8 9">
    <name type="scientific">Shewanella mangrovi</name>
    <dbReference type="NCBI Taxonomy" id="1515746"/>
    <lineage>
        <taxon>Bacteria</taxon>
        <taxon>Pseudomonadati</taxon>
        <taxon>Pseudomonadota</taxon>
        <taxon>Gammaproteobacteria</taxon>
        <taxon>Alteromonadales</taxon>
        <taxon>Shewanellaceae</taxon>
        <taxon>Shewanella</taxon>
    </lineage>
</organism>
<name>A0A094JJK3_9GAMM</name>
<dbReference type="Proteomes" id="UP000029264">
    <property type="component" value="Unassembled WGS sequence"/>
</dbReference>
<evidence type="ECO:0000256" key="2">
    <source>
        <dbReference type="ARBA" id="ARBA00009695"/>
    </source>
</evidence>
<dbReference type="STRING" id="1515746.HR45_06990"/>
<keyword evidence="4 5" id="KW-0963">Cytoplasm</keyword>
<comment type="similarity">
    <text evidence="2 5">Belongs to the RecX family.</text>
</comment>
<evidence type="ECO:0000256" key="1">
    <source>
        <dbReference type="ARBA" id="ARBA00004496"/>
    </source>
</evidence>
<evidence type="ECO:0000256" key="5">
    <source>
        <dbReference type="HAMAP-Rule" id="MF_01114"/>
    </source>
</evidence>
<dbReference type="InterPro" id="IPR036388">
    <property type="entry name" value="WH-like_DNA-bd_sf"/>
</dbReference>
<evidence type="ECO:0000259" key="6">
    <source>
        <dbReference type="Pfam" id="PF02631"/>
    </source>
</evidence>
<reference evidence="8 9" key="1">
    <citation type="submission" date="2014-06" db="EMBL/GenBank/DDBJ databases">
        <title>Shewanella sp. YQH10.</title>
        <authorList>
            <person name="Liu Y."/>
            <person name="Zeng R."/>
        </authorList>
    </citation>
    <scope>NUCLEOTIDE SEQUENCE [LARGE SCALE GENOMIC DNA]</scope>
    <source>
        <strain evidence="8 9">YQH10</strain>
    </source>
</reference>
<comment type="caution">
    <text evidence="8">The sequence shown here is derived from an EMBL/GenBank/DDBJ whole genome shotgun (WGS) entry which is preliminary data.</text>
</comment>
<evidence type="ECO:0000256" key="4">
    <source>
        <dbReference type="ARBA" id="ARBA00022490"/>
    </source>
</evidence>